<feature type="region of interest" description="Disordered" evidence="6">
    <location>
        <begin position="11"/>
        <end position="114"/>
    </location>
</feature>
<feature type="transmembrane region" description="Helical" evidence="7">
    <location>
        <begin position="333"/>
        <end position="352"/>
    </location>
</feature>
<sequence>MPCANCKCGANAGSGPCARSKGASSSKAEEARGPSMALPRSSARNAHDPEAQQQNNRASVWSTTTTNTTYVPPTEEEEGVESTPLLKAANQNSPASSSDTALEPEHQHSVTSACEARNGERGICCKELKKEEATLLNPDLVRDCIIGLSDGLTVPFALTAGLSGIGSSRIVVVAGMAELVSGAISMGVGGLLSAQAELQHYRYLSRATSDRVRQSCAGEMEREVISILSPFGVPADVAGLVADKLLNVEERECSHVADLPRPVSSRPERFVRSDGLKGPSRGLTPFILRLGEGLEEVQDGRVWQSAITIGASYFIGGFIPLLPYIFITTVSEALTWSIIITGIILLLFGVAKQRFAGGATDVRGLAWGAISTLAVGASAAAASFAIVRALEGSGSG</sequence>
<keyword evidence="4 7" id="KW-1133">Transmembrane helix</keyword>
<evidence type="ECO:0000313" key="8">
    <source>
        <dbReference type="EMBL" id="PWN42925.1"/>
    </source>
</evidence>
<dbReference type="GO" id="GO:0030026">
    <property type="term" value="P:intracellular manganese ion homeostasis"/>
    <property type="evidence" value="ECO:0007669"/>
    <property type="project" value="InterPro"/>
</dbReference>
<feature type="transmembrane region" description="Helical" evidence="7">
    <location>
        <begin position="364"/>
        <end position="387"/>
    </location>
</feature>
<dbReference type="AlphaFoldDB" id="A0A316W5J8"/>
<evidence type="ECO:0000256" key="2">
    <source>
        <dbReference type="ARBA" id="ARBA00007049"/>
    </source>
</evidence>
<dbReference type="GO" id="GO:0012505">
    <property type="term" value="C:endomembrane system"/>
    <property type="evidence" value="ECO:0007669"/>
    <property type="project" value="UniProtKB-SubCell"/>
</dbReference>
<evidence type="ECO:0000256" key="4">
    <source>
        <dbReference type="ARBA" id="ARBA00022989"/>
    </source>
</evidence>
<dbReference type="GO" id="GO:0005384">
    <property type="term" value="F:manganese ion transmembrane transporter activity"/>
    <property type="evidence" value="ECO:0007669"/>
    <property type="project" value="InterPro"/>
</dbReference>
<dbReference type="Pfam" id="PF01988">
    <property type="entry name" value="VIT1"/>
    <property type="match status" value="1"/>
</dbReference>
<keyword evidence="3 7" id="KW-0812">Transmembrane</keyword>
<evidence type="ECO:0000256" key="7">
    <source>
        <dbReference type="SAM" id="Phobius"/>
    </source>
</evidence>
<dbReference type="EMBL" id="KZ819375">
    <property type="protein sequence ID" value="PWN42925.1"/>
    <property type="molecule type" value="Genomic_DNA"/>
</dbReference>
<organism evidence="8 9">
    <name type="scientific">Ceraceosorus guamensis</name>
    <dbReference type="NCBI Taxonomy" id="1522189"/>
    <lineage>
        <taxon>Eukaryota</taxon>
        <taxon>Fungi</taxon>
        <taxon>Dikarya</taxon>
        <taxon>Basidiomycota</taxon>
        <taxon>Ustilaginomycotina</taxon>
        <taxon>Exobasidiomycetes</taxon>
        <taxon>Ceraceosorales</taxon>
        <taxon>Ceraceosoraceae</taxon>
        <taxon>Ceraceosorus</taxon>
    </lineage>
</organism>
<keyword evidence="5 7" id="KW-0472">Membrane</keyword>
<dbReference type="STRING" id="1522189.A0A316W5J8"/>
<evidence type="ECO:0000313" key="9">
    <source>
        <dbReference type="Proteomes" id="UP000245783"/>
    </source>
</evidence>
<evidence type="ECO:0000256" key="1">
    <source>
        <dbReference type="ARBA" id="ARBA00004127"/>
    </source>
</evidence>
<feature type="transmembrane region" description="Helical" evidence="7">
    <location>
        <begin position="306"/>
        <end position="327"/>
    </location>
</feature>
<dbReference type="PANTHER" id="PTHR31851">
    <property type="entry name" value="FE(2+)/MN(2+) TRANSPORTER PCL1"/>
    <property type="match status" value="1"/>
</dbReference>
<gene>
    <name evidence="8" type="ORF">IE81DRAFT_112749</name>
</gene>
<dbReference type="InParanoid" id="A0A316W5J8"/>
<comment type="subcellular location">
    <subcellularLocation>
        <location evidence="1">Endomembrane system</location>
        <topology evidence="1">Multi-pass membrane protein</topology>
    </subcellularLocation>
</comment>
<name>A0A316W5J8_9BASI</name>
<keyword evidence="9" id="KW-1185">Reference proteome</keyword>
<dbReference type="OrthoDB" id="73465at2759"/>
<dbReference type="GeneID" id="37031975"/>
<evidence type="ECO:0000256" key="3">
    <source>
        <dbReference type="ARBA" id="ARBA00022692"/>
    </source>
</evidence>
<dbReference type="InterPro" id="IPR008217">
    <property type="entry name" value="Ccc1_fam"/>
</dbReference>
<reference evidence="8 9" key="1">
    <citation type="journal article" date="2018" name="Mol. Biol. Evol.">
        <title>Broad Genomic Sampling Reveals a Smut Pathogenic Ancestry of the Fungal Clade Ustilaginomycotina.</title>
        <authorList>
            <person name="Kijpornyongpan T."/>
            <person name="Mondo S.J."/>
            <person name="Barry K."/>
            <person name="Sandor L."/>
            <person name="Lee J."/>
            <person name="Lipzen A."/>
            <person name="Pangilinan J."/>
            <person name="LaButti K."/>
            <person name="Hainaut M."/>
            <person name="Henrissat B."/>
            <person name="Grigoriev I.V."/>
            <person name="Spatafora J.W."/>
            <person name="Aime M.C."/>
        </authorList>
    </citation>
    <scope>NUCLEOTIDE SEQUENCE [LARGE SCALE GENOMIC DNA]</scope>
    <source>
        <strain evidence="8 9">MCA 4658</strain>
    </source>
</reference>
<accession>A0A316W5J8</accession>
<dbReference type="RefSeq" id="XP_025370085.1">
    <property type="nucleotide sequence ID" value="XM_025510105.1"/>
</dbReference>
<comment type="similarity">
    <text evidence="2">Belongs to the CCC1 family.</text>
</comment>
<feature type="compositionally biased region" description="Low complexity" evidence="6">
    <location>
        <begin position="59"/>
        <end position="73"/>
    </location>
</feature>
<dbReference type="Proteomes" id="UP000245783">
    <property type="component" value="Unassembled WGS sequence"/>
</dbReference>
<evidence type="ECO:0000256" key="6">
    <source>
        <dbReference type="SAM" id="MobiDB-lite"/>
    </source>
</evidence>
<feature type="compositionally biased region" description="Polar residues" evidence="6">
    <location>
        <begin position="89"/>
        <end position="100"/>
    </location>
</feature>
<dbReference type="FunCoup" id="A0A316W5J8">
    <property type="interactions" value="313"/>
</dbReference>
<protein>
    <submittedName>
        <fullName evidence="8">DUF125-domain-containing protein</fullName>
    </submittedName>
</protein>
<proteinExistence type="inferred from homology"/>
<evidence type="ECO:0000256" key="5">
    <source>
        <dbReference type="ARBA" id="ARBA00023136"/>
    </source>
</evidence>